<keyword evidence="1" id="KW-0812">Transmembrane</keyword>
<sequence length="81" mass="9362">MRDFYLGIQVKKEYIIFIAFITVFPAQLYVDVFTCTTVDYLFYGGGDDRRYCQYIAKSVPQDDGGFNTWLGCRSTNLCCLL</sequence>
<dbReference type="EMBL" id="NITZ01000002">
    <property type="protein sequence ID" value="PHM50327.1"/>
    <property type="molecule type" value="Genomic_DNA"/>
</dbReference>
<accession>A0A2D0JVE4</accession>
<evidence type="ECO:0000313" key="3">
    <source>
        <dbReference type="Proteomes" id="UP000221980"/>
    </source>
</evidence>
<feature type="transmembrane region" description="Helical" evidence="1">
    <location>
        <begin position="12"/>
        <end position="30"/>
    </location>
</feature>
<gene>
    <name evidence="2" type="ORF">Xmir_00506</name>
</gene>
<keyword evidence="1" id="KW-0472">Membrane</keyword>
<evidence type="ECO:0000313" key="2">
    <source>
        <dbReference type="EMBL" id="PHM50327.1"/>
    </source>
</evidence>
<dbReference type="AlphaFoldDB" id="A0A2D0JVE4"/>
<protein>
    <submittedName>
        <fullName evidence="2">MFS transporter</fullName>
    </submittedName>
</protein>
<proteinExistence type="predicted"/>
<comment type="caution">
    <text evidence="2">The sequence shown here is derived from an EMBL/GenBank/DDBJ whole genome shotgun (WGS) entry which is preliminary data.</text>
</comment>
<organism evidence="2 3">
    <name type="scientific">Xenorhabdus miraniensis</name>
    <dbReference type="NCBI Taxonomy" id="351674"/>
    <lineage>
        <taxon>Bacteria</taxon>
        <taxon>Pseudomonadati</taxon>
        <taxon>Pseudomonadota</taxon>
        <taxon>Gammaproteobacteria</taxon>
        <taxon>Enterobacterales</taxon>
        <taxon>Morganellaceae</taxon>
        <taxon>Xenorhabdus</taxon>
    </lineage>
</organism>
<reference evidence="2 3" key="1">
    <citation type="journal article" date="2017" name="Nat. Microbiol.">
        <title>Natural product diversity associated with the nematode symbionts Photorhabdus and Xenorhabdus.</title>
        <authorList>
            <person name="Tobias N.J."/>
            <person name="Wolff H."/>
            <person name="Djahanschiri B."/>
            <person name="Grundmann F."/>
            <person name="Kronenwerth M."/>
            <person name="Shi Y.M."/>
            <person name="Simonyi S."/>
            <person name="Grun P."/>
            <person name="Shapiro-Ilan D."/>
            <person name="Pidot S.J."/>
            <person name="Stinear T.P."/>
            <person name="Ebersberger I."/>
            <person name="Bode H.B."/>
        </authorList>
    </citation>
    <scope>NUCLEOTIDE SEQUENCE [LARGE SCALE GENOMIC DNA]</scope>
    <source>
        <strain evidence="2 3">DSM 17902</strain>
    </source>
</reference>
<evidence type="ECO:0000256" key="1">
    <source>
        <dbReference type="SAM" id="Phobius"/>
    </source>
</evidence>
<dbReference type="Proteomes" id="UP000221980">
    <property type="component" value="Unassembled WGS sequence"/>
</dbReference>
<keyword evidence="3" id="KW-1185">Reference proteome</keyword>
<name>A0A2D0JVE4_9GAMM</name>
<keyword evidence="1" id="KW-1133">Transmembrane helix</keyword>